<dbReference type="Proteomes" id="UP000887116">
    <property type="component" value="Unassembled WGS sequence"/>
</dbReference>
<evidence type="ECO:0000313" key="2">
    <source>
        <dbReference type="Proteomes" id="UP000887116"/>
    </source>
</evidence>
<accession>A0A8X6L5M7</accession>
<comment type="caution">
    <text evidence="1">The sequence shown here is derived from an EMBL/GenBank/DDBJ whole genome shotgun (WGS) entry which is preliminary data.</text>
</comment>
<proteinExistence type="predicted"/>
<name>A0A8X6L5M7_TRICU</name>
<gene>
    <name evidence="1" type="ORF">TNCT_436301</name>
</gene>
<dbReference type="EMBL" id="BMAO01024580">
    <property type="protein sequence ID" value="GFQ96256.1"/>
    <property type="molecule type" value="Genomic_DNA"/>
</dbReference>
<reference evidence="1" key="1">
    <citation type="submission" date="2020-07" db="EMBL/GenBank/DDBJ databases">
        <title>Multicomponent nature underlies the extraordinary mechanical properties of spider dragline silk.</title>
        <authorList>
            <person name="Kono N."/>
            <person name="Nakamura H."/>
            <person name="Mori M."/>
            <person name="Yoshida Y."/>
            <person name="Ohtoshi R."/>
            <person name="Malay A.D."/>
            <person name="Moran D.A.P."/>
            <person name="Tomita M."/>
            <person name="Numata K."/>
            <person name="Arakawa K."/>
        </authorList>
    </citation>
    <scope>NUCLEOTIDE SEQUENCE</scope>
</reference>
<sequence>MAHIGSKQPTEEQVLDVSNHATKLIVKQHISLSMESKEIRMVLLAALRTRNANMDIQPCGTNEAIAFCVAKYVPKSEPFQPDGSVAQAIRE</sequence>
<protein>
    <submittedName>
        <fullName evidence="1">Uncharacterized protein</fullName>
    </submittedName>
</protein>
<keyword evidence="2" id="KW-1185">Reference proteome</keyword>
<dbReference type="AlphaFoldDB" id="A0A8X6L5M7"/>
<evidence type="ECO:0000313" key="1">
    <source>
        <dbReference type="EMBL" id="GFQ96256.1"/>
    </source>
</evidence>
<organism evidence="1 2">
    <name type="scientific">Trichonephila clavata</name>
    <name type="common">Joro spider</name>
    <name type="synonym">Nephila clavata</name>
    <dbReference type="NCBI Taxonomy" id="2740835"/>
    <lineage>
        <taxon>Eukaryota</taxon>
        <taxon>Metazoa</taxon>
        <taxon>Ecdysozoa</taxon>
        <taxon>Arthropoda</taxon>
        <taxon>Chelicerata</taxon>
        <taxon>Arachnida</taxon>
        <taxon>Araneae</taxon>
        <taxon>Araneomorphae</taxon>
        <taxon>Entelegynae</taxon>
        <taxon>Araneoidea</taxon>
        <taxon>Nephilidae</taxon>
        <taxon>Trichonephila</taxon>
    </lineage>
</organism>
<dbReference type="OrthoDB" id="416437at2759"/>